<organism evidence="1 2">
    <name type="scientific">Mycetomoellerius zeteki</name>
    <dbReference type="NCBI Taxonomy" id="64791"/>
    <lineage>
        <taxon>Eukaryota</taxon>
        <taxon>Metazoa</taxon>
        <taxon>Ecdysozoa</taxon>
        <taxon>Arthropoda</taxon>
        <taxon>Hexapoda</taxon>
        <taxon>Insecta</taxon>
        <taxon>Pterygota</taxon>
        <taxon>Neoptera</taxon>
        <taxon>Endopterygota</taxon>
        <taxon>Hymenoptera</taxon>
        <taxon>Apocrita</taxon>
        <taxon>Aculeata</taxon>
        <taxon>Formicoidea</taxon>
        <taxon>Formicidae</taxon>
        <taxon>Myrmicinae</taxon>
        <taxon>Mycetomoellerius</taxon>
    </lineage>
</organism>
<accession>A0A151X6X0</accession>
<dbReference type="AlphaFoldDB" id="A0A151X6X0"/>
<dbReference type="EMBL" id="KQ982464">
    <property type="protein sequence ID" value="KYQ56133.1"/>
    <property type="molecule type" value="Genomic_DNA"/>
</dbReference>
<evidence type="ECO:0000313" key="2">
    <source>
        <dbReference type="Proteomes" id="UP000075809"/>
    </source>
</evidence>
<proteinExistence type="predicted"/>
<name>A0A151X6X0_9HYME</name>
<protein>
    <submittedName>
        <fullName evidence="1">Uncharacterized protein</fullName>
    </submittedName>
</protein>
<dbReference type="STRING" id="64791.A0A151X6X0"/>
<reference evidence="1 2" key="1">
    <citation type="submission" date="2015-09" db="EMBL/GenBank/DDBJ databases">
        <title>Trachymyrmex zeteki WGS genome.</title>
        <authorList>
            <person name="Nygaard S."/>
            <person name="Hu H."/>
            <person name="Boomsma J."/>
            <person name="Zhang G."/>
        </authorList>
    </citation>
    <scope>NUCLEOTIDE SEQUENCE [LARGE SCALE GENOMIC DNA]</scope>
    <source>
        <strain evidence="1">Tzet28-1</strain>
        <tissue evidence="1">Whole body</tissue>
    </source>
</reference>
<gene>
    <name evidence="1" type="ORF">ALC60_04956</name>
</gene>
<dbReference type="Proteomes" id="UP000075809">
    <property type="component" value="Unassembled WGS sequence"/>
</dbReference>
<keyword evidence="2" id="KW-1185">Reference proteome</keyword>
<evidence type="ECO:0000313" key="1">
    <source>
        <dbReference type="EMBL" id="KYQ56133.1"/>
    </source>
</evidence>
<sequence length="266" mass="30852">MSVPTFVNLQGFIVNKRVVKEAAVLRKGAILSHCIFTCPMSWNFLTKSEKYCASWLSAYHHGLQWEDGTIPYSMVKRLITMTVIGEEENNANKALVYIKGREKREWLADILNNGDLTVETLDTDSEDIDSLHNLDVTNTMRCGKHVKNCALQNVFKIYNWWSQRQKEFMKRRAVRLLSRRYDLTATGYKYLEIGINVGPPSYVEIPLGDHRGHELSLSLETWNGFYEQRWNIYKMLRNEYKDNFISVGPLKGDLHGAAFIRFEQTS</sequence>